<evidence type="ECO:0000313" key="3">
    <source>
        <dbReference type="Proteomes" id="UP000823674"/>
    </source>
</evidence>
<gene>
    <name evidence="2" type="primary">A01p024090.1_BraROA</name>
    <name evidence="2" type="ORF">IGI04_002005</name>
</gene>
<reference evidence="2 3" key="1">
    <citation type="submission" date="2021-03" db="EMBL/GenBank/DDBJ databases">
        <authorList>
            <person name="King G.J."/>
            <person name="Bancroft I."/>
            <person name="Baten A."/>
            <person name="Bloomfield J."/>
            <person name="Borpatragohain P."/>
            <person name="He Z."/>
            <person name="Irish N."/>
            <person name="Irwin J."/>
            <person name="Liu K."/>
            <person name="Mauleon R.P."/>
            <person name="Moore J."/>
            <person name="Morris R."/>
            <person name="Ostergaard L."/>
            <person name="Wang B."/>
            <person name="Wells R."/>
        </authorList>
    </citation>
    <scope>NUCLEOTIDE SEQUENCE [LARGE SCALE GENOMIC DNA]</scope>
    <source>
        <strain evidence="2">R-o-18</strain>
        <tissue evidence="2">Leaf</tissue>
    </source>
</reference>
<evidence type="ECO:0000313" key="2">
    <source>
        <dbReference type="EMBL" id="KAG5414438.1"/>
    </source>
</evidence>
<evidence type="ECO:0000256" key="1">
    <source>
        <dbReference type="SAM" id="MobiDB-lite"/>
    </source>
</evidence>
<protein>
    <submittedName>
        <fullName evidence="2">Uncharacterized protein</fullName>
    </submittedName>
</protein>
<feature type="region of interest" description="Disordered" evidence="1">
    <location>
        <begin position="1"/>
        <end position="22"/>
    </location>
</feature>
<dbReference type="EMBL" id="JADBGQ010000001">
    <property type="protein sequence ID" value="KAG5414438.1"/>
    <property type="molecule type" value="Genomic_DNA"/>
</dbReference>
<keyword evidence="3" id="KW-1185">Reference proteome</keyword>
<proteinExistence type="predicted"/>
<name>A0ABQ7NUB3_BRACM</name>
<comment type="caution">
    <text evidence="2">The sequence shown here is derived from an EMBL/GenBank/DDBJ whole genome shotgun (WGS) entry which is preliminary data.</text>
</comment>
<dbReference type="Proteomes" id="UP000823674">
    <property type="component" value="Chromosome A01"/>
</dbReference>
<organism evidence="2 3">
    <name type="scientific">Brassica rapa subsp. trilocularis</name>
    <dbReference type="NCBI Taxonomy" id="1813537"/>
    <lineage>
        <taxon>Eukaryota</taxon>
        <taxon>Viridiplantae</taxon>
        <taxon>Streptophyta</taxon>
        <taxon>Embryophyta</taxon>
        <taxon>Tracheophyta</taxon>
        <taxon>Spermatophyta</taxon>
        <taxon>Magnoliopsida</taxon>
        <taxon>eudicotyledons</taxon>
        <taxon>Gunneridae</taxon>
        <taxon>Pentapetalae</taxon>
        <taxon>rosids</taxon>
        <taxon>malvids</taxon>
        <taxon>Brassicales</taxon>
        <taxon>Brassicaceae</taxon>
        <taxon>Brassiceae</taxon>
        <taxon>Brassica</taxon>
    </lineage>
</organism>
<accession>A0ABQ7NUB3</accession>
<sequence length="457" mass="50270">MLLKLEINPPASRRPPGRPRKNRILSRGEFQMRVPKRRTVCSRCKGSGHNRATCKGQWFKLQEGVWRFDQDPTMTGRDILVANTEHLETLKDLVRAVFCLRTETPMVVTFQLPQWMLELDGATWPPHNLNSNADVDMMMSVHDWNVEPRLCVIFGAQDVATYQFRCRRPFNIGSCTFLAQGVTEEQDMARVLDMIRGNELLCSEQVLNEIFDEEKMVLLYRFSLEIQKAKNSLDLNGKLTTTLYLSGVRGGGGGGTHVQHGGGVPNTEVQPDVARGELPTGDVPFNTPPHFGYLPFNTAASMRTTPRQSMYGTHYYTLHMGSMDVRGSYWGNLMSSRIYGVPGSEYVGYSPNDLNIGNPTGPPMHGSPNGTPMHGYGVPIEVSSTASSTEVHNVHDIGVTVNTSKETGIGDGICVEKGESSNRPEPATHADLDVIFQIADTTPAADVGVDAGEGGEA</sequence>